<evidence type="ECO:0000313" key="5">
    <source>
        <dbReference type="Proteomes" id="UP001652680"/>
    </source>
</evidence>
<dbReference type="PANTHER" id="PTHR43157">
    <property type="entry name" value="PHOSPHATIDYLINOSITOL-GLYCAN BIOSYNTHESIS CLASS F PROTEIN-RELATED"/>
    <property type="match status" value="1"/>
</dbReference>
<reference evidence="4" key="2">
    <citation type="submission" date="2025-05" db="UniProtKB">
        <authorList>
            <consortium name="EnsemblMetazoa"/>
        </authorList>
    </citation>
    <scope>IDENTIFICATION</scope>
</reference>
<accession>A0ABM5I460</accession>
<keyword evidence="3" id="KW-0812">Transmembrane</keyword>
<dbReference type="EnsemblMetazoa" id="XM_017134301.2">
    <property type="protein sequence ID" value="XP_016989790.2"/>
    <property type="gene ID" value="LOC108051967"/>
</dbReference>
<evidence type="ECO:0008006" key="6">
    <source>
        <dbReference type="Google" id="ProtNLM"/>
    </source>
</evidence>
<reference evidence="5" key="1">
    <citation type="journal article" date="2021" name="Elife">
        <title>Highly contiguous assemblies of 101 drosophilid genomes.</title>
        <authorList>
            <person name="Kim B.Y."/>
            <person name="Wang J.R."/>
            <person name="Miller D.E."/>
            <person name="Barmina O."/>
            <person name="Delaney E."/>
            <person name="Thompson A."/>
            <person name="Comeault A.A."/>
            <person name="Peede D."/>
            <person name="D'Agostino E.R."/>
            <person name="Pelaez J."/>
            <person name="Aguilar J.M."/>
            <person name="Haji D."/>
            <person name="Matsunaga T."/>
            <person name="Armstrong E.E."/>
            <person name="Zych M."/>
            <person name="Ogawa Y."/>
            <person name="Stamenkovic-Radak M."/>
            <person name="Jelic M."/>
            <person name="Veselinovic M.S."/>
            <person name="Tanaskovic M."/>
            <person name="Eric P."/>
            <person name="Gao J.J."/>
            <person name="Katoh T.K."/>
            <person name="Toda M.J."/>
            <person name="Watabe H."/>
            <person name="Watada M."/>
            <person name="Davis J.S."/>
            <person name="Moyle L.C."/>
            <person name="Manoli G."/>
            <person name="Bertolini E."/>
            <person name="Kostal V."/>
            <person name="Hawley R.S."/>
            <person name="Takahashi A."/>
            <person name="Jones C.D."/>
            <person name="Price D.K."/>
            <person name="Whiteman N."/>
            <person name="Kopp A."/>
            <person name="Matute D.R."/>
            <person name="Petrov D.A."/>
        </authorList>
    </citation>
    <scope>NUCLEOTIDE SEQUENCE [LARGE SCALE GENOMIC DNA]</scope>
</reference>
<name>A0ABM5I460_DRORH</name>
<keyword evidence="5" id="KW-1185">Reference proteome</keyword>
<evidence type="ECO:0000256" key="1">
    <source>
        <dbReference type="ARBA" id="ARBA00023002"/>
    </source>
</evidence>
<dbReference type="PANTHER" id="PTHR43157:SF31">
    <property type="entry name" value="PHOSPHATIDYLINOSITOL-GLYCAN BIOSYNTHESIS CLASS F PROTEIN"/>
    <property type="match status" value="1"/>
</dbReference>
<dbReference type="Gene3D" id="3.40.50.720">
    <property type="entry name" value="NAD(P)-binding Rossmann-like Domain"/>
    <property type="match status" value="1"/>
</dbReference>
<dbReference type="NCBIfam" id="NF004846">
    <property type="entry name" value="PRK06197.1"/>
    <property type="match status" value="1"/>
</dbReference>
<dbReference type="GeneID" id="108051967"/>
<dbReference type="InterPro" id="IPR036291">
    <property type="entry name" value="NAD(P)-bd_dom_sf"/>
</dbReference>
<evidence type="ECO:0000313" key="4">
    <source>
        <dbReference type="EnsemblMetazoa" id="XP_016989790.2"/>
    </source>
</evidence>
<dbReference type="InterPro" id="IPR002347">
    <property type="entry name" value="SDR_fam"/>
</dbReference>
<sequence length="329" mass="36553">MSCLTDCLLCPILLWPAIIGGAAYFLRKYMQGGQFTKQTDESGKVFIVTGANTGIGKETVLEIARRGGTVYMACRDMNRCEKARQEIIRETNNTNIFARQLDLSSLESIRKFAASFKNEQDKLHVLINNAGVMHCPKSLTKDGFEMQLGVNHMGHFLLTHLLLDVLKKTAPSRIVNVSSLAHTQGSINVDDLNSEKSYSRIGAYSQSKLANVLFTRELANRLKGTGVTTNSLHPGAVDTELLRNWKFLENSFVKYLVGPLLWTLFKTPKMGAQTTLYAALDPALKEVSGLYFSDCQPKDVAAAAEDEKTGKFLWEESEKWTGVNTSKKD</sequence>
<dbReference type="PRINTS" id="PR00081">
    <property type="entry name" value="GDHRDH"/>
</dbReference>
<comment type="similarity">
    <text evidence="2">Belongs to the short-chain dehydrogenases/reductases (SDR) family.</text>
</comment>
<dbReference type="SUPFAM" id="SSF51735">
    <property type="entry name" value="NAD(P)-binding Rossmann-fold domains"/>
    <property type="match status" value="1"/>
</dbReference>
<keyword evidence="3" id="KW-0472">Membrane</keyword>
<proteinExistence type="inferred from homology"/>
<keyword evidence="1" id="KW-0560">Oxidoreductase</keyword>
<keyword evidence="3" id="KW-1133">Transmembrane helix</keyword>
<evidence type="ECO:0000256" key="2">
    <source>
        <dbReference type="RuleBase" id="RU000363"/>
    </source>
</evidence>
<protein>
    <recommendedName>
        <fullName evidence="6">Retinol dehydrogenase 13</fullName>
    </recommendedName>
</protein>
<dbReference type="PRINTS" id="PR00080">
    <property type="entry name" value="SDRFAMILY"/>
</dbReference>
<feature type="transmembrane region" description="Helical" evidence="3">
    <location>
        <begin position="7"/>
        <end position="26"/>
    </location>
</feature>
<evidence type="ECO:0000256" key="3">
    <source>
        <dbReference type="SAM" id="Phobius"/>
    </source>
</evidence>
<dbReference type="Proteomes" id="UP001652680">
    <property type="component" value="Unassembled WGS sequence"/>
</dbReference>
<organism evidence="4 5">
    <name type="scientific">Drosophila rhopaloa</name>
    <name type="common">Fruit fly</name>
    <dbReference type="NCBI Taxonomy" id="1041015"/>
    <lineage>
        <taxon>Eukaryota</taxon>
        <taxon>Metazoa</taxon>
        <taxon>Ecdysozoa</taxon>
        <taxon>Arthropoda</taxon>
        <taxon>Hexapoda</taxon>
        <taxon>Insecta</taxon>
        <taxon>Pterygota</taxon>
        <taxon>Neoptera</taxon>
        <taxon>Endopterygota</taxon>
        <taxon>Diptera</taxon>
        <taxon>Brachycera</taxon>
        <taxon>Muscomorpha</taxon>
        <taxon>Ephydroidea</taxon>
        <taxon>Drosophilidae</taxon>
        <taxon>Drosophila</taxon>
        <taxon>Sophophora</taxon>
    </lineage>
</organism>
<dbReference type="RefSeq" id="XP_016989790.2">
    <property type="nucleotide sequence ID" value="XM_017134301.2"/>
</dbReference>
<dbReference type="Pfam" id="PF00106">
    <property type="entry name" value="adh_short"/>
    <property type="match status" value="1"/>
</dbReference>